<comment type="subcellular location">
    <subcellularLocation>
        <location evidence="1">Cell membrane</location>
        <topology evidence="1">Multi-pass membrane protein</topology>
    </subcellularLocation>
</comment>
<reference evidence="9" key="3">
    <citation type="submission" date="2021-11" db="EMBL/GenBank/DDBJ databases">
        <authorList>
            <person name="Denance N."/>
            <person name="Briand M."/>
            <person name="Dupas E."/>
            <person name="Durand K."/>
            <person name="Legendre B."/>
            <person name="Cunty A."/>
            <person name="Donnadieu C."/>
            <person name="Lopez Roques C."/>
            <person name="Cesbron S."/>
            <person name="Jacques M.A."/>
        </authorList>
    </citation>
    <scope>NUCLEOTIDE SEQUENCE</scope>
    <source>
        <strain evidence="9">CFBP8070</strain>
    </source>
</reference>
<feature type="transmembrane region" description="Helical" evidence="8">
    <location>
        <begin position="35"/>
        <end position="51"/>
    </location>
</feature>
<evidence type="ECO:0000256" key="7">
    <source>
        <dbReference type="ARBA" id="ARBA00023136"/>
    </source>
</evidence>
<reference evidence="10" key="1">
    <citation type="submission" date="2019-05" db="EMBL/GenBank/DDBJ databases">
        <authorList>
            <person name="Castillo A."/>
            <person name="Giampetruzzi A."/>
            <person name="Landa B."/>
            <person name="Saponari M."/>
            <person name="Almeida R.P.P."/>
            <person name="Moralejo E."/>
            <person name="Marco-Noales E."/>
            <person name="Velasco-Amo M.P."/>
            <person name="Roman-Ecija M."/>
            <person name="Navarro I."/>
            <person name="Monterde A."/>
            <person name="Barbe S."/>
        </authorList>
    </citation>
    <scope>NUCLEOTIDE SEQUENCE</scope>
    <source>
        <strain evidence="10">XYL1981</strain>
    </source>
</reference>
<dbReference type="InterPro" id="IPR004776">
    <property type="entry name" value="Mem_transp_PIN-like"/>
</dbReference>
<reference evidence="10" key="2">
    <citation type="journal article" date="2020" name="Appl. Environ. Microbiol.">
        <title>Multiple intercontinental introductions associated with the emergence of a plant pathogen in Europe.</title>
        <authorList>
            <person name="Landa B.B."/>
            <person name="Castillo A.I."/>
            <person name="Giampetruzzi A."/>
            <person name="Kahn A."/>
            <person name="Roman-Ecija M."/>
            <person name="Velasco-Amo M.P."/>
            <person name="Navas-Cortes J.A."/>
            <person name="Marco-Noales E."/>
            <person name="Barbe S."/>
            <person name="Moralejo E."/>
            <person name="Coletta-Filho H.D."/>
            <person name="Saldarelli P."/>
            <person name="Saponari M."/>
            <person name="Almeida R.P.P."/>
        </authorList>
    </citation>
    <scope>NUCLEOTIDE SEQUENCE</scope>
    <source>
        <strain evidence="10">XYL1981</strain>
    </source>
</reference>
<feature type="transmembrane region" description="Helical" evidence="8">
    <location>
        <begin position="190"/>
        <end position="209"/>
    </location>
</feature>
<feature type="transmembrane region" description="Helical" evidence="8">
    <location>
        <begin position="92"/>
        <end position="113"/>
    </location>
</feature>
<dbReference type="Proteomes" id="UP001220702">
    <property type="component" value="Unassembled WGS sequence"/>
</dbReference>
<feature type="transmembrane region" description="Helical" evidence="8">
    <location>
        <begin position="246"/>
        <end position="265"/>
    </location>
</feature>
<evidence type="ECO:0000256" key="5">
    <source>
        <dbReference type="ARBA" id="ARBA00022692"/>
    </source>
</evidence>
<evidence type="ECO:0000256" key="4">
    <source>
        <dbReference type="ARBA" id="ARBA00022475"/>
    </source>
</evidence>
<evidence type="ECO:0000256" key="8">
    <source>
        <dbReference type="SAM" id="Phobius"/>
    </source>
</evidence>
<dbReference type="Proteomes" id="UP000474061">
    <property type="component" value="Unassembled WGS sequence"/>
</dbReference>
<dbReference type="PANTHER" id="PTHR36838">
    <property type="entry name" value="AUXIN EFFLUX CARRIER FAMILY PROTEIN"/>
    <property type="match status" value="1"/>
</dbReference>
<evidence type="ECO:0000256" key="6">
    <source>
        <dbReference type="ARBA" id="ARBA00022989"/>
    </source>
</evidence>
<comment type="caution">
    <text evidence="10">The sequence shown here is derived from an EMBL/GenBank/DDBJ whole genome shotgun (WGS) entry which is preliminary data.</text>
</comment>
<feature type="transmembrane region" description="Helical" evidence="8">
    <location>
        <begin position="119"/>
        <end position="140"/>
    </location>
</feature>
<feature type="transmembrane region" description="Helical" evidence="8">
    <location>
        <begin position="221"/>
        <end position="240"/>
    </location>
</feature>
<dbReference type="EMBL" id="JAJKGN010000001">
    <property type="protein sequence ID" value="MDC6408358.1"/>
    <property type="molecule type" value="Genomic_DNA"/>
</dbReference>
<organism evidence="10 11">
    <name type="scientific">Xylella fastidiosa subsp. multiplex</name>
    <dbReference type="NCBI Taxonomy" id="644357"/>
    <lineage>
        <taxon>Bacteria</taxon>
        <taxon>Pseudomonadati</taxon>
        <taxon>Pseudomonadota</taxon>
        <taxon>Gammaproteobacteria</taxon>
        <taxon>Lysobacterales</taxon>
        <taxon>Lysobacteraceae</taxon>
        <taxon>Xylella</taxon>
    </lineage>
</organism>
<name>A0A9Q4MFZ2_XYLFS</name>
<keyword evidence="4" id="KW-1003">Cell membrane</keyword>
<dbReference type="Gene3D" id="1.20.1530.20">
    <property type="match status" value="1"/>
</dbReference>
<keyword evidence="3" id="KW-0813">Transport</keyword>
<gene>
    <name evidence="10" type="ORF">FG476_01895</name>
    <name evidence="9" type="ORF">LOK82_06840</name>
</gene>
<feature type="transmembrane region" description="Helical" evidence="8">
    <location>
        <begin position="6"/>
        <end position="23"/>
    </location>
</feature>
<evidence type="ECO:0000256" key="1">
    <source>
        <dbReference type="ARBA" id="ARBA00004651"/>
    </source>
</evidence>
<keyword evidence="5 8" id="KW-0812">Transmembrane</keyword>
<accession>A0A9Q4MFZ2</accession>
<feature type="transmembrane region" description="Helical" evidence="8">
    <location>
        <begin position="152"/>
        <end position="170"/>
    </location>
</feature>
<evidence type="ECO:0000313" key="9">
    <source>
        <dbReference type="EMBL" id="MDC6408358.1"/>
    </source>
</evidence>
<dbReference type="AlphaFoldDB" id="A0A9Q4MFZ2"/>
<feature type="transmembrane region" description="Helical" evidence="8">
    <location>
        <begin position="277"/>
        <end position="299"/>
    </location>
</feature>
<evidence type="ECO:0000313" key="11">
    <source>
        <dbReference type="Proteomes" id="UP000474061"/>
    </source>
</evidence>
<feature type="transmembrane region" description="Helical" evidence="8">
    <location>
        <begin position="63"/>
        <end position="85"/>
    </location>
</feature>
<dbReference type="Pfam" id="PF03547">
    <property type="entry name" value="Mem_trans"/>
    <property type="match status" value="1"/>
</dbReference>
<dbReference type="GO" id="GO:0055085">
    <property type="term" value="P:transmembrane transport"/>
    <property type="evidence" value="ECO:0007669"/>
    <property type="project" value="InterPro"/>
</dbReference>
<sequence>MFYDVFLRVSLLIIISIIGIIVGKKFRLDSKDISSLLVYVISPFVIFYSILQSPANLQYLKYSLAAFIVTSCMGLLGLFFASFFWKDSRKNLFGFAAGTGNSGYFALPLVLAIFNQNQIAIAIFIIIGVNLYEFTLGYFITAKGTMTYKDSLIKVIKMPIIYAATLGILLKYMDISLNDITLSFLSNFKGAYSVLGMMTIGITISKFSKIEFDAKFSILSIFWKHIIYPLFGLLVFIYIIPVEKDTLKIIALMVAIPMAGNVVIISNNLGLHPEKAAATVMISTLFALATVPLSLYLAISF</sequence>
<reference evidence="9" key="4">
    <citation type="journal article" date="2023" name="Commun. Biol.">
        <title>Suspicions of two bridgehead invasions of Xylella fastidiosa subsp. multiplex in France.</title>
        <authorList>
            <person name="Dupas E."/>
            <person name="Durand K."/>
            <person name="Rieux A."/>
            <person name="Briand M."/>
            <person name="Pruvost O."/>
            <person name="Cunty A."/>
            <person name="Denance N."/>
            <person name="Donnadieu C."/>
            <person name="Legendre B."/>
            <person name="Lopez-Roques C."/>
            <person name="Cesbron S."/>
            <person name="Ravigne V."/>
            <person name="Jacques M.A."/>
        </authorList>
    </citation>
    <scope>NUCLEOTIDE SEQUENCE</scope>
    <source>
        <strain evidence="9">CFBP8070</strain>
    </source>
</reference>
<keyword evidence="6 8" id="KW-1133">Transmembrane helix</keyword>
<dbReference type="EMBL" id="VDCJ01000315">
    <property type="protein sequence ID" value="MRU22883.1"/>
    <property type="molecule type" value="Genomic_DNA"/>
</dbReference>
<dbReference type="PANTHER" id="PTHR36838:SF1">
    <property type="entry name" value="SLR1864 PROTEIN"/>
    <property type="match status" value="1"/>
</dbReference>
<dbReference type="RefSeq" id="WP_004085395.1">
    <property type="nucleotide sequence ID" value="NZ_CP047134.1"/>
</dbReference>
<proteinExistence type="inferred from homology"/>
<evidence type="ECO:0000256" key="3">
    <source>
        <dbReference type="ARBA" id="ARBA00022448"/>
    </source>
</evidence>
<dbReference type="GO" id="GO:0005886">
    <property type="term" value="C:plasma membrane"/>
    <property type="evidence" value="ECO:0007669"/>
    <property type="project" value="UniProtKB-SubCell"/>
</dbReference>
<protein>
    <submittedName>
        <fullName evidence="10">AEC family transporter</fullName>
    </submittedName>
</protein>
<evidence type="ECO:0000313" key="10">
    <source>
        <dbReference type="EMBL" id="MRU22883.1"/>
    </source>
</evidence>
<evidence type="ECO:0000256" key="2">
    <source>
        <dbReference type="ARBA" id="ARBA00010145"/>
    </source>
</evidence>
<comment type="similarity">
    <text evidence="2">Belongs to the auxin efflux carrier (TC 2.A.69) family.</text>
</comment>
<dbReference type="InterPro" id="IPR038770">
    <property type="entry name" value="Na+/solute_symporter_sf"/>
</dbReference>
<keyword evidence="7 8" id="KW-0472">Membrane</keyword>